<accession>A0A7I7T3D3</accession>
<evidence type="ECO:0000313" key="2">
    <source>
        <dbReference type="Proteomes" id="UP000467148"/>
    </source>
</evidence>
<protein>
    <recommendedName>
        <fullName evidence="3">SAM-dependent methyltransferase</fullName>
    </recommendedName>
</protein>
<sequence>MKLGDKEFNVRKFSFFSNEDPYDMRFGHLICWSRIYEYPFVLSEMRSLGGSDLVVHNCCWGFTDIHLVFKTWLDIEYPGTIHSDIRPSTLWNTAVWNVANEPTEAYVGRFDVVINISTLEEVNADHIEVMKNHLAQLRKGGRFICTFDFPGLQLDRIEAFLGAKITEVPSRVSPLNSRLPNTSLGLPDGFTCGYLVIERTA</sequence>
<name>A0A7I7T3D3_9MYCO</name>
<dbReference type="AlphaFoldDB" id="A0A7I7T3D3"/>
<gene>
    <name evidence="1" type="ORF">MHEL_12120</name>
</gene>
<dbReference type="EMBL" id="AP022596">
    <property type="protein sequence ID" value="BBY62969.1"/>
    <property type="molecule type" value="Genomic_DNA"/>
</dbReference>
<dbReference type="SUPFAM" id="SSF53335">
    <property type="entry name" value="S-adenosyl-L-methionine-dependent methyltransferases"/>
    <property type="match status" value="1"/>
</dbReference>
<dbReference type="RefSeq" id="WP_163746698.1">
    <property type="nucleotide sequence ID" value="NZ_AP022596.1"/>
</dbReference>
<dbReference type="Proteomes" id="UP000467148">
    <property type="component" value="Chromosome"/>
</dbReference>
<dbReference type="InterPro" id="IPR029063">
    <property type="entry name" value="SAM-dependent_MTases_sf"/>
</dbReference>
<evidence type="ECO:0008006" key="3">
    <source>
        <dbReference type="Google" id="ProtNLM"/>
    </source>
</evidence>
<evidence type="ECO:0000313" key="1">
    <source>
        <dbReference type="EMBL" id="BBY62969.1"/>
    </source>
</evidence>
<proteinExistence type="predicted"/>
<organism evidence="1 2">
    <name type="scientific">Mycolicibacterium helvum</name>
    <dbReference type="NCBI Taxonomy" id="1534349"/>
    <lineage>
        <taxon>Bacteria</taxon>
        <taxon>Bacillati</taxon>
        <taxon>Actinomycetota</taxon>
        <taxon>Actinomycetes</taxon>
        <taxon>Mycobacteriales</taxon>
        <taxon>Mycobacteriaceae</taxon>
        <taxon>Mycolicibacterium</taxon>
    </lineage>
</organism>
<dbReference type="KEGG" id="mhev:MHEL_12120"/>
<reference evidence="1 2" key="1">
    <citation type="journal article" date="2019" name="Emerg. Microbes Infect.">
        <title>Comprehensive subspecies identification of 175 nontuberculous mycobacteria species based on 7547 genomic profiles.</title>
        <authorList>
            <person name="Matsumoto Y."/>
            <person name="Kinjo T."/>
            <person name="Motooka D."/>
            <person name="Nabeya D."/>
            <person name="Jung N."/>
            <person name="Uechi K."/>
            <person name="Horii T."/>
            <person name="Iida T."/>
            <person name="Fujita J."/>
            <person name="Nakamura S."/>
        </authorList>
    </citation>
    <scope>NUCLEOTIDE SEQUENCE [LARGE SCALE GENOMIC DNA]</scope>
    <source>
        <strain evidence="1 2">JCM 30396</strain>
    </source>
</reference>
<keyword evidence="2" id="KW-1185">Reference proteome</keyword>